<proteinExistence type="inferred from homology"/>
<gene>
    <name evidence="9" type="ORF">MIM_c01190</name>
</gene>
<accession>W0P9S4</accession>
<dbReference type="Proteomes" id="UP000019095">
    <property type="component" value="Chromosome"/>
</dbReference>
<dbReference type="PANTHER" id="PTHR11985">
    <property type="entry name" value="GLYCEROL-3-PHOSPHATE DEHYDROGENASE"/>
    <property type="match status" value="1"/>
</dbReference>
<dbReference type="GO" id="GO:0004368">
    <property type="term" value="F:glycerol-3-phosphate dehydrogenase (quinone) activity"/>
    <property type="evidence" value="ECO:0007669"/>
    <property type="project" value="InterPro"/>
</dbReference>
<dbReference type="Pfam" id="PF16901">
    <property type="entry name" value="DAO_C"/>
    <property type="match status" value="1"/>
</dbReference>
<dbReference type="GO" id="GO:0006071">
    <property type="term" value="P:glycerol metabolic process"/>
    <property type="evidence" value="ECO:0007669"/>
    <property type="project" value="UniProtKB-KW"/>
</dbReference>
<evidence type="ECO:0000313" key="10">
    <source>
        <dbReference type="Proteomes" id="UP000019095"/>
    </source>
</evidence>
<evidence type="ECO:0000256" key="6">
    <source>
        <dbReference type="ARBA" id="ARBA00023002"/>
    </source>
</evidence>
<keyword evidence="6" id="KW-0560">Oxidoreductase</keyword>
<dbReference type="eggNOG" id="COG0578">
    <property type="taxonomic scope" value="Bacteria"/>
</dbReference>
<feature type="domain" description="Alpha-glycerophosphate oxidase C-terminal" evidence="8">
    <location>
        <begin position="414"/>
        <end position="515"/>
    </location>
</feature>
<dbReference type="KEGG" id="amim:MIM_c01190"/>
<dbReference type="STRING" id="1247726.MIM_c01190"/>
<evidence type="ECO:0000256" key="3">
    <source>
        <dbReference type="ARBA" id="ARBA00022630"/>
    </source>
</evidence>
<dbReference type="OrthoDB" id="9766796at2"/>
<dbReference type="SUPFAM" id="SSF51905">
    <property type="entry name" value="FAD/NAD(P)-binding domain"/>
    <property type="match status" value="1"/>
</dbReference>
<keyword evidence="4" id="KW-0319">Glycerol metabolism</keyword>
<dbReference type="InterPro" id="IPR031656">
    <property type="entry name" value="DAO_C"/>
</dbReference>
<dbReference type="InterPro" id="IPR006076">
    <property type="entry name" value="FAD-dep_OxRdtase"/>
</dbReference>
<dbReference type="PRINTS" id="PR01001">
    <property type="entry name" value="FADG3PDH"/>
</dbReference>
<dbReference type="PATRIC" id="fig|1247726.3.peg.130"/>
<evidence type="ECO:0000256" key="1">
    <source>
        <dbReference type="ARBA" id="ARBA00001974"/>
    </source>
</evidence>
<evidence type="ECO:0000256" key="2">
    <source>
        <dbReference type="ARBA" id="ARBA00007330"/>
    </source>
</evidence>
<dbReference type="InterPro" id="IPR038299">
    <property type="entry name" value="DAO_C_sf"/>
</dbReference>
<evidence type="ECO:0000259" key="8">
    <source>
        <dbReference type="Pfam" id="PF16901"/>
    </source>
</evidence>
<dbReference type="Gene3D" id="3.30.9.10">
    <property type="entry name" value="D-Amino Acid Oxidase, subunit A, domain 2"/>
    <property type="match status" value="1"/>
</dbReference>
<dbReference type="PROSITE" id="PS00978">
    <property type="entry name" value="FAD_G3PDH_2"/>
    <property type="match status" value="1"/>
</dbReference>
<dbReference type="Gene3D" id="3.50.50.60">
    <property type="entry name" value="FAD/NAD(P)-binding domain"/>
    <property type="match status" value="1"/>
</dbReference>
<evidence type="ECO:0000313" key="9">
    <source>
        <dbReference type="EMBL" id="AHG62222.1"/>
    </source>
</evidence>
<keyword evidence="3" id="KW-0285">Flavoprotein</keyword>
<dbReference type="Pfam" id="PF01266">
    <property type="entry name" value="DAO"/>
    <property type="match status" value="1"/>
</dbReference>
<dbReference type="Gene3D" id="1.10.8.870">
    <property type="entry name" value="Alpha-glycerophosphate oxidase, cap domain"/>
    <property type="match status" value="1"/>
</dbReference>
<organism evidence="9 10">
    <name type="scientific">Advenella mimigardefordensis (strain DSM 17166 / LMG 22922 / DPN7)</name>
    <dbReference type="NCBI Taxonomy" id="1247726"/>
    <lineage>
        <taxon>Bacteria</taxon>
        <taxon>Pseudomonadati</taxon>
        <taxon>Pseudomonadota</taxon>
        <taxon>Betaproteobacteria</taxon>
        <taxon>Burkholderiales</taxon>
        <taxon>Alcaligenaceae</taxon>
    </lineage>
</organism>
<comment type="similarity">
    <text evidence="2">Belongs to the FAD-dependent glycerol-3-phosphate dehydrogenase family.</text>
</comment>
<reference evidence="9 10" key="1">
    <citation type="journal article" date="2014" name="Microbiology">
        <title>Unravelling the complete genome sequence of Advenella mimigardefordensis strain DPN7T and novel insights in the catabolism of the xenobiotic polythioester precursor 3,3'-dithiodipropionate.</title>
        <authorList>
            <person name="Wubbeler J.H."/>
            <person name="Hiessl S."/>
            <person name="Schuldes J."/>
            <person name="Thurmer A."/>
            <person name="Daniel R."/>
            <person name="Steinbuchel A."/>
        </authorList>
    </citation>
    <scope>NUCLEOTIDE SEQUENCE [LARGE SCALE GENOMIC DNA]</scope>
    <source>
        <strain evidence="10">DSM 17166 / LMG 22922 / DPN7</strain>
    </source>
</reference>
<dbReference type="GO" id="GO:0046168">
    <property type="term" value="P:glycerol-3-phosphate catabolic process"/>
    <property type="evidence" value="ECO:0007669"/>
    <property type="project" value="TreeGrafter"/>
</dbReference>
<protein>
    <submittedName>
        <fullName evidence="9">Putative glycerol-3-phosphate dehydrogenase</fullName>
    </submittedName>
</protein>
<dbReference type="HOGENOM" id="CLU_015740_4_1_4"/>
<dbReference type="RefSeq" id="WP_025370820.1">
    <property type="nucleotide sequence ID" value="NZ_CP003915.1"/>
</dbReference>
<dbReference type="InterPro" id="IPR036188">
    <property type="entry name" value="FAD/NAD-bd_sf"/>
</dbReference>
<evidence type="ECO:0000256" key="5">
    <source>
        <dbReference type="ARBA" id="ARBA00022827"/>
    </source>
</evidence>
<evidence type="ECO:0000256" key="4">
    <source>
        <dbReference type="ARBA" id="ARBA00022798"/>
    </source>
</evidence>
<dbReference type="PANTHER" id="PTHR11985:SF35">
    <property type="entry name" value="ANAEROBIC GLYCEROL-3-PHOSPHATE DEHYDROGENASE SUBUNIT A"/>
    <property type="match status" value="1"/>
</dbReference>
<keyword evidence="5" id="KW-0274">FAD</keyword>
<sequence>MTVDSSTLPLITGRAQLLARLAEPKTYDLAVIGGGATGLGVALDAAVRGFSVVLLESHDFAKGTSSRATKLVHGGVRYLAQGNISLVRDALHERATLLHNAPHIAQPLAFVMPSYKLLDTPFYGIGLKVYDALAGKAGLGHTQFLNTRQTQALLPTVRSQGLKGGVKYWDGQFDDARLALALARTAARHGALLLNYCAVTKLIHDKGRVAGLICEDGDSGRNYEVRARCVVNAGGPWVDALREMDGAQAGRTTRPIVAPSQGVHVVVDRAFLPGDHALLVPKTADGRVLFAVPWLGKVILGTTDTPRHDLAREPTPFQAELDFILGEAGHYLSRRPTMADVRSMWVGLRPLVRPQDDDGENTKGISREHTVLTSASGMVTVTGGKWTTYRAMAEDVLQACFAAGALPARADGVTVNLPLVGAPQDGITQHNMHMPQGLHSYGSEAAVVSALPGADHWLTDGLSEAMVRFAVAHEYAITVEDILARRSRLLFLDARQAAAVAPQVASILQDELQRNDVGLPAFLTLAQQYTGQTLDCVDGPVLSAQAQKATHGQS</sequence>
<dbReference type="InterPro" id="IPR000447">
    <property type="entry name" value="G3P_DH_FAD-dep"/>
</dbReference>
<evidence type="ECO:0000259" key="7">
    <source>
        <dbReference type="Pfam" id="PF01266"/>
    </source>
</evidence>
<name>W0P9S4_ADVMD</name>
<feature type="domain" description="FAD dependent oxidoreductase" evidence="7">
    <location>
        <begin position="28"/>
        <end position="390"/>
    </location>
</feature>
<comment type="cofactor">
    <cofactor evidence="1">
        <name>FAD</name>
        <dbReference type="ChEBI" id="CHEBI:57692"/>
    </cofactor>
</comment>
<keyword evidence="10" id="KW-1185">Reference proteome</keyword>
<dbReference type="AlphaFoldDB" id="W0P9S4"/>
<dbReference type="EMBL" id="CP003915">
    <property type="protein sequence ID" value="AHG62222.1"/>
    <property type="molecule type" value="Genomic_DNA"/>
</dbReference>